<feature type="compositionally biased region" description="Basic residues" evidence="1">
    <location>
        <begin position="115"/>
        <end position="127"/>
    </location>
</feature>
<feature type="compositionally biased region" description="Basic and acidic residues" evidence="1">
    <location>
        <begin position="105"/>
        <end position="114"/>
    </location>
</feature>
<keyword evidence="2" id="KW-0472">Membrane</keyword>
<evidence type="ECO:0000313" key="4">
    <source>
        <dbReference type="Proteomes" id="UP000807825"/>
    </source>
</evidence>
<evidence type="ECO:0000256" key="1">
    <source>
        <dbReference type="SAM" id="MobiDB-lite"/>
    </source>
</evidence>
<organism evidence="3 4">
    <name type="scientific">Desulfomonile tiedjei</name>
    <dbReference type="NCBI Taxonomy" id="2358"/>
    <lineage>
        <taxon>Bacteria</taxon>
        <taxon>Pseudomonadati</taxon>
        <taxon>Thermodesulfobacteriota</taxon>
        <taxon>Desulfomonilia</taxon>
        <taxon>Desulfomonilales</taxon>
        <taxon>Desulfomonilaceae</taxon>
        <taxon>Desulfomonile</taxon>
    </lineage>
</organism>
<comment type="caution">
    <text evidence="3">The sequence shown here is derived from an EMBL/GenBank/DDBJ whole genome shotgun (WGS) entry which is preliminary data.</text>
</comment>
<protein>
    <recommendedName>
        <fullName evidence="5">DUF5132 domain-containing protein</fullName>
    </recommendedName>
</protein>
<name>A0A9D6V6T4_9BACT</name>
<gene>
    <name evidence="3" type="ORF">HY912_19825</name>
</gene>
<keyword evidence="2" id="KW-0812">Transmembrane</keyword>
<accession>A0A9D6V6T4</accession>
<sequence length="134" mass="14544">MAILDFRPKGDLFTSLAFGVGVLAAPVLVPLAWSAARPLLKTILKGGFVLYEMGRGAFGDVSKSTESEQLTMAAAVKAPIEEEQSVALPREEVLVAPETENVDVLEKKVAAEKPSRKKPRRQPKKATKKTELDK</sequence>
<dbReference type="Proteomes" id="UP000807825">
    <property type="component" value="Unassembled WGS sequence"/>
</dbReference>
<proteinExistence type="predicted"/>
<keyword evidence="2" id="KW-1133">Transmembrane helix</keyword>
<dbReference type="AlphaFoldDB" id="A0A9D6V6T4"/>
<evidence type="ECO:0000256" key="2">
    <source>
        <dbReference type="SAM" id="Phobius"/>
    </source>
</evidence>
<dbReference type="EMBL" id="JACRDE010000517">
    <property type="protein sequence ID" value="MBI5251748.1"/>
    <property type="molecule type" value="Genomic_DNA"/>
</dbReference>
<feature type="region of interest" description="Disordered" evidence="1">
    <location>
        <begin position="105"/>
        <end position="134"/>
    </location>
</feature>
<evidence type="ECO:0000313" key="3">
    <source>
        <dbReference type="EMBL" id="MBI5251748.1"/>
    </source>
</evidence>
<evidence type="ECO:0008006" key="5">
    <source>
        <dbReference type="Google" id="ProtNLM"/>
    </source>
</evidence>
<feature type="transmembrane region" description="Helical" evidence="2">
    <location>
        <begin position="12"/>
        <end position="33"/>
    </location>
</feature>
<reference evidence="3" key="1">
    <citation type="submission" date="2020-07" db="EMBL/GenBank/DDBJ databases">
        <title>Huge and variable diversity of episymbiotic CPR bacteria and DPANN archaea in groundwater ecosystems.</title>
        <authorList>
            <person name="He C.Y."/>
            <person name="Keren R."/>
            <person name="Whittaker M."/>
            <person name="Farag I.F."/>
            <person name="Doudna J."/>
            <person name="Cate J.H.D."/>
            <person name="Banfield J.F."/>
        </authorList>
    </citation>
    <scope>NUCLEOTIDE SEQUENCE</scope>
    <source>
        <strain evidence="3">NC_groundwater_1664_Pr3_B-0.1um_52_9</strain>
    </source>
</reference>